<evidence type="ECO:0000313" key="2">
    <source>
        <dbReference type="EMBL" id="QIG79042.1"/>
    </source>
</evidence>
<dbReference type="EMBL" id="CP049109">
    <property type="protein sequence ID" value="QIG79042.1"/>
    <property type="molecule type" value="Genomic_DNA"/>
</dbReference>
<keyword evidence="3" id="KW-1185">Reference proteome</keyword>
<feature type="chain" id="PRO_5026177456" description="Spore coat protein U domain-containing protein" evidence="1">
    <location>
        <begin position="24"/>
        <end position="173"/>
    </location>
</feature>
<gene>
    <name evidence="2" type="ORF">G5C33_04085</name>
</gene>
<dbReference type="Proteomes" id="UP000501568">
    <property type="component" value="Chromosome"/>
</dbReference>
<protein>
    <recommendedName>
        <fullName evidence="4">Spore coat protein U domain-containing protein</fullName>
    </recommendedName>
</protein>
<name>A0A6G6Y290_9SPHN</name>
<accession>A0A6G6Y290</accession>
<dbReference type="KEGG" id="spzr:G5C33_04085"/>
<sequence length="173" mass="18093">MRCSATWRGVFGGWLMLVMTAPAAAQLSQTTGPIEIGGEYDSECRIEVGEVLSDSTTGGNLAVVPLEIACNSAFTIHGSSGLGAFLVPDADAPDGFARLRYQVEWPASLVDGGGSSIAPGFTADGEAWQGGLHAVSGATREPQSAVMIIRYQAPPDPEAQVIPDIFIIELEQN</sequence>
<evidence type="ECO:0000256" key="1">
    <source>
        <dbReference type="SAM" id="SignalP"/>
    </source>
</evidence>
<proteinExistence type="predicted"/>
<evidence type="ECO:0008006" key="4">
    <source>
        <dbReference type="Google" id="ProtNLM"/>
    </source>
</evidence>
<dbReference type="AlphaFoldDB" id="A0A6G6Y290"/>
<keyword evidence="1" id="KW-0732">Signal</keyword>
<evidence type="ECO:0000313" key="3">
    <source>
        <dbReference type="Proteomes" id="UP000501568"/>
    </source>
</evidence>
<feature type="signal peptide" evidence="1">
    <location>
        <begin position="1"/>
        <end position="23"/>
    </location>
</feature>
<reference evidence="2 3" key="1">
    <citation type="submission" date="2020-02" db="EMBL/GenBank/DDBJ databases">
        <authorList>
            <person name="Zheng R.K."/>
            <person name="Sun C.M."/>
        </authorList>
    </citation>
    <scope>NUCLEOTIDE SEQUENCE [LARGE SCALE GENOMIC DNA]</scope>
    <source>
        <strain evidence="3">zrk23</strain>
    </source>
</reference>
<dbReference type="RefSeq" id="WP_165326044.1">
    <property type="nucleotide sequence ID" value="NZ_CP049109.1"/>
</dbReference>
<organism evidence="2 3">
    <name type="scientific">Stakelama tenebrarum</name>
    <dbReference type="NCBI Taxonomy" id="2711215"/>
    <lineage>
        <taxon>Bacteria</taxon>
        <taxon>Pseudomonadati</taxon>
        <taxon>Pseudomonadota</taxon>
        <taxon>Alphaproteobacteria</taxon>
        <taxon>Sphingomonadales</taxon>
        <taxon>Sphingomonadaceae</taxon>
        <taxon>Stakelama</taxon>
    </lineage>
</organism>